<evidence type="ECO:0000259" key="7">
    <source>
        <dbReference type="Pfam" id="PF00482"/>
    </source>
</evidence>
<dbReference type="AlphaFoldDB" id="A0A512HTS6"/>
<dbReference type="PANTHER" id="PTHR35007:SF3">
    <property type="entry name" value="POSSIBLE CONSERVED ALANINE RICH MEMBRANE PROTEIN"/>
    <property type="match status" value="1"/>
</dbReference>
<name>A0A512HTS6_9ACTN</name>
<feature type="transmembrane region" description="Helical" evidence="6">
    <location>
        <begin position="201"/>
        <end position="224"/>
    </location>
</feature>
<proteinExistence type="predicted"/>
<evidence type="ECO:0000256" key="1">
    <source>
        <dbReference type="ARBA" id="ARBA00004651"/>
    </source>
</evidence>
<dbReference type="InterPro" id="IPR018076">
    <property type="entry name" value="T2SS_GspF_dom"/>
</dbReference>
<feature type="transmembrane region" description="Helical" evidence="6">
    <location>
        <begin position="36"/>
        <end position="65"/>
    </location>
</feature>
<keyword evidence="4 6" id="KW-1133">Transmembrane helix</keyword>
<dbReference type="GO" id="GO:0005886">
    <property type="term" value="C:plasma membrane"/>
    <property type="evidence" value="ECO:0007669"/>
    <property type="project" value="UniProtKB-SubCell"/>
</dbReference>
<evidence type="ECO:0000313" key="9">
    <source>
        <dbReference type="Proteomes" id="UP000321769"/>
    </source>
</evidence>
<keyword evidence="3 6" id="KW-0812">Transmembrane</keyword>
<accession>A0A512HTS6</accession>
<evidence type="ECO:0000256" key="5">
    <source>
        <dbReference type="ARBA" id="ARBA00023136"/>
    </source>
</evidence>
<keyword evidence="2" id="KW-1003">Cell membrane</keyword>
<sequence length="229" mass="23391">MTAGLLVAAAILVALPGAAGRRATRLRGGGTVPRPGLPAVAALSVPLLSLLLFGPVGLVAGLAAAPLVHRQAAGWESAGSRRHRELLVRQAPLALDLVAAVLAAGRSPHDAVRVVALHTPAPLGEELIALAHRVRLAADPAMAWRSLDGDVLEPVGRAFARAETSGAAIVPLVRDTADDLRRRARAARRESVGRVGVRTTVPMGLCLLPAFVLVGVAPTVLAALGSAGF</sequence>
<evidence type="ECO:0000313" key="8">
    <source>
        <dbReference type="EMBL" id="GEO88834.1"/>
    </source>
</evidence>
<keyword evidence="9" id="KW-1185">Reference proteome</keyword>
<evidence type="ECO:0000256" key="3">
    <source>
        <dbReference type="ARBA" id="ARBA00022692"/>
    </source>
</evidence>
<protein>
    <recommendedName>
        <fullName evidence="7">Type II secretion system protein GspF domain-containing protein</fullName>
    </recommendedName>
</protein>
<feature type="domain" description="Type II secretion system protein GspF" evidence="7">
    <location>
        <begin position="95"/>
        <end position="216"/>
    </location>
</feature>
<dbReference type="RefSeq" id="WP_186813830.1">
    <property type="nucleotide sequence ID" value="NZ_BAAAYQ010000001.1"/>
</dbReference>
<keyword evidence="5 6" id="KW-0472">Membrane</keyword>
<evidence type="ECO:0000256" key="6">
    <source>
        <dbReference type="SAM" id="Phobius"/>
    </source>
</evidence>
<comment type="caution">
    <text evidence="8">The sequence shown here is derived from an EMBL/GenBank/DDBJ whole genome shotgun (WGS) entry which is preliminary data.</text>
</comment>
<dbReference type="Proteomes" id="UP000321769">
    <property type="component" value="Unassembled WGS sequence"/>
</dbReference>
<reference evidence="8 9" key="1">
    <citation type="submission" date="2019-07" db="EMBL/GenBank/DDBJ databases">
        <title>Whole genome shotgun sequence of Aeromicrobium flavum NBRC 107625.</title>
        <authorList>
            <person name="Hosoyama A."/>
            <person name="Uohara A."/>
            <person name="Ohji S."/>
            <person name="Ichikawa N."/>
        </authorList>
    </citation>
    <scope>NUCLEOTIDE SEQUENCE [LARGE SCALE GENOMIC DNA]</scope>
    <source>
        <strain evidence="8 9">NBRC 107625</strain>
    </source>
</reference>
<dbReference type="PANTHER" id="PTHR35007">
    <property type="entry name" value="INTEGRAL MEMBRANE PROTEIN-RELATED"/>
    <property type="match status" value="1"/>
</dbReference>
<comment type="subcellular location">
    <subcellularLocation>
        <location evidence="1">Cell membrane</location>
        <topology evidence="1">Multi-pass membrane protein</topology>
    </subcellularLocation>
</comment>
<evidence type="ECO:0000256" key="2">
    <source>
        <dbReference type="ARBA" id="ARBA00022475"/>
    </source>
</evidence>
<evidence type="ECO:0000256" key="4">
    <source>
        <dbReference type="ARBA" id="ARBA00022989"/>
    </source>
</evidence>
<dbReference type="EMBL" id="BJZQ01000004">
    <property type="protein sequence ID" value="GEO88834.1"/>
    <property type="molecule type" value="Genomic_DNA"/>
</dbReference>
<organism evidence="8 9">
    <name type="scientific">Aeromicrobium flavum</name>
    <dbReference type="NCBI Taxonomy" id="416568"/>
    <lineage>
        <taxon>Bacteria</taxon>
        <taxon>Bacillati</taxon>
        <taxon>Actinomycetota</taxon>
        <taxon>Actinomycetes</taxon>
        <taxon>Propionibacteriales</taxon>
        <taxon>Nocardioidaceae</taxon>
        <taxon>Aeromicrobium</taxon>
    </lineage>
</organism>
<gene>
    <name evidence="8" type="ORF">AFL01nite_11610</name>
</gene>
<dbReference type="Pfam" id="PF00482">
    <property type="entry name" value="T2SSF"/>
    <property type="match status" value="1"/>
</dbReference>